<gene>
    <name evidence="1" type="ORF">FC47_GL001361</name>
</gene>
<name>A0A0R1P2A9_LIMMU</name>
<evidence type="ECO:0000313" key="1">
    <source>
        <dbReference type="EMBL" id="KRL26695.1"/>
    </source>
</evidence>
<reference evidence="1 2" key="1">
    <citation type="journal article" date="2015" name="Genome Announc.">
        <title>Expanding the biotechnology potential of lactobacilli through comparative genomics of 213 strains and associated genera.</title>
        <authorList>
            <person name="Sun Z."/>
            <person name="Harris H.M."/>
            <person name="McCann A."/>
            <person name="Guo C."/>
            <person name="Argimon S."/>
            <person name="Zhang W."/>
            <person name="Yang X."/>
            <person name="Jeffery I.B."/>
            <person name="Cooney J.C."/>
            <person name="Kagawa T.F."/>
            <person name="Liu W."/>
            <person name="Song Y."/>
            <person name="Salvetti E."/>
            <person name="Wrobel A."/>
            <person name="Rasinkangas P."/>
            <person name="Parkhill J."/>
            <person name="Rea M.C."/>
            <person name="O'Sullivan O."/>
            <person name="Ritari J."/>
            <person name="Douillard F.P."/>
            <person name="Paul Ross R."/>
            <person name="Yang R."/>
            <person name="Briner A.E."/>
            <person name="Felis G.E."/>
            <person name="de Vos W.M."/>
            <person name="Barrangou R."/>
            <person name="Klaenhammer T.R."/>
            <person name="Caufield P.W."/>
            <person name="Cui Y."/>
            <person name="Zhang H."/>
            <person name="O'Toole P.W."/>
        </authorList>
    </citation>
    <scope>NUCLEOTIDE SEQUENCE [LARGE SCALE GENOMIC DNA]</scope>
    <source>
        <strain evidence="1 2">DSM 13345</strain>
    </source>
</reference>
<accession>A0A0R1P2A9</accession>
<dbReference type="PATRIC" id="fig|1423771.3.peg.1372"/>
<proteinExistence type="predicted"/>
<organism evidence="1 2">
    <name type="scientific">Limosilactobacillus mucosae DSM 13345</name>
    <dbReference type="NCBI Taxonomy" id="1423771"/>
    <lineage>
        <taxon>Bacteria</taxon>
        <taxon>Bacillati</taxon>
        <taxon>Bacillota</taxon>
        <taxon>Bacilli</taxon>
        <taxon>Lactobacillales</taxon>
        <taxon>Lactobacillaceae</taxon>
        <taxon>Limosilactobacillus</taxon>
    </lineage>
</organism>
<dbReference type="EMBL" id="AZEQ01000003">
    <property type="protein sequence ID" value="KRL26695.1"/>
    <property type="molecule type" value="Genomic_DNA"/>
</dbReference>
<dbReference type="AlphaFoldDB" id="A0A0R1P2A9"/>
<protein>
    <submittedName>
        <fullName evidence="1">Uncharacterized protein</fullName>
    </submittedName>
</protein>
<sequence length="53" mass="6163">MKKAIFSYLKMVFFASHDFMAPDIPVLFACRQDPNQFSRVSDIPILLIIALRF</sequence>
<evidence type="ECO:0000313" key="2">
    <source>
        <dbReference type="Proteomes" id="UP000050901"/>
    </source>
</evidence>
<dbReference type="Proteomes" id="UP000050901">
    <property type="component" value="Unassembled WGS sequence"/>
</dbReference>
<comment type="caution">
    <text evidence="1">The sequence shown here is derived from an EMBL/GenBank/DDBJ whole genome shotgun (WGS) entry which is preliminary data.</text>
</comment>